<protein>
    <submittedName>
        <fullName evidence="1">Uncharacterized protein</fullName>
    </submittedName>
</protein>
<proteinExistence type="predicted"/>
<evidence type="ECO:0000313" key="1">
    <source>
        <dbReference type="EMBL" id="CBI10865.1"/>
    </source>
</evidence>
<sequence length="69" mass="7786">MIYPQFGDNHPFSLSGLSMYSCLLTYQAKTPSFSHPLYYFNFLKPSPQLPGILSQAAVGLNCLRFHSEL</sequence>
<dbReference type="AlphaFoldDB" id="E6QUE3"/>
<gene>
    <name evidence="1" type="ORF">CARN7_1667</name>
</gene>
<accession>E6QUE3</accession>
<name>E6QUE3_9ZZZZ</name>
<comment type="caution">
    <text evidence="1">The sequence shown here is derived from an EMBL/GenBank/DDBJ whole genome shotgun (WGS) entry which is preliminary data.</text>
</comment>
<dbReference type="EMBL" id="CABR01000111">
    <property type="protein sequence ID" value="CBI10865.1"/>
    <property type="molecule type" value="Genomic_DNA"/>
</dbReference>
<organism evidence="1">
    <name type="scientific">mine drainage metagenome</name>
    <dbReference type="NCBI Taxonomy" id="410659"/>
    <lineage>
        <taxon>unclassified sequences</taxon>
        <taxon>metagenomes</taxon>
        <taxon>ecological metagenomes</taxon>
    </lineage>
</organism>
<reference evidence="1" key="1">
    <citation type="submission" date="2009-10" db="EMBL/GenBank/DDBJ databases">
        <title>Diversity of trophic interactions inside an arsenic-rich microbial ecosystem.</title>
        <authorList>
            <person name="Bertin P.N."/>
            <person name="Heinrich-Salmeron A."/>
            <person name="Pelletier E."/>
            <person name="Goulhen-Chollet F."/>
            <person name="Arsene-Ploetze F."/>
            <person name="Gallien S."/>
            <person name="Calteau A."/>
            <person name="Vallenet D."/>
            <person name="Casiot C."/>
            <person name="Chane-Woon-Ming B."/>
            <person name="Giloteaux L."/>
            <person name="Barakat M."/>
            <person name="Bonnefoy V."/>
            <person name="Bruneel O."/>
            <person name="Chandler M."/>
            <person name="Cleiss J."/>
            <person name="Duran R."/>
            <person name="Elbaz-Poulichet F."/>
            <person name="Fonknechten N."/>
            <person name="Lauga B."/>
            <person name="Mornico D."/>
            <person name="Ortet P."/>
            <person name="Schaeffer C."/>
            <person name="Siguier P."/>
            <person name="Alexander Thil Smith A."/>
            <person name="Van Dorsselaer A."/>
            <person name="Weissenbach J."/>
            <person name="Medigue C."/>
            <person name="Le Paslier D."/>
        </authorList>
    </citation>
    <scope>NUCLEOTIDE SEQUENCE</scope>
</reference>